<dbReference type="EMBL" id="JAFBMS010000025">
    <property type="protein sequence ID" value="KAG9342990.1"/>
    <property type="molecule type" value="Genomic_DNA"/>
</dbReference>
<protein>
    <submittedName>
        <fullName evidence="3">Uncharacterized protein</fullName>
    </submittedName>
</protein>
<dbReference type="AlphaFoldDB" id="A0A8T2NUS3"/>
<reference evidence="3" key="1">
    <citation type="thesis" date="2021" institute="BYU ScholarsArchive" country="Provo, UT, USA">
        <title>Applications of and Algorithms for Genome Assembly and Genomic Analyses with an Emphasis on Marine Teleosts.</title>
        <authorList>
            <person name="Pickett B.D."/>
        </authorList>
    </citation>
    <scope>NUCLEOTIDE SEQUENCE</scope>
    <source>
        <strain evidence="3">HI-2016</strain>
    </source>
</reference>
<evidence type="ECO:0000256" key="2">
    <source>
        <dbReference type="SAM" id="MobiDB-lite"/>
    </source>
</evidence>
<feature type="coiled-coil region" evidence="1">
    <location>
        <begin position="30"/>
        <end position="107"/>
    </location>
</feature>
<evidence type="ECO:0000313" key="3">
    <source>
        <dbReference type="EMBL" id="KAG9342990.1"/>
    </source>
</evidence>
<keyword evidence="1" id="KW-0175">Coiled coil</keyword>
<evidence type="ECO:0000256" key="1">
    <source>
        <dbReference type="SAM" id="Coils"/>
    </source>
</evidence>
<sequence length="411" mass="47333">MAKMADEKEAALLQKITQAEALQLSLMEQNRHLQEKMVSVEKEHSEEKERNLSQIKAMEEKLTELTLETQQKEEQLADMAKRTMIKEQRLAAMAERAEEKAAVLAQKITETVAMQLSLKEENKRREEEFCQLKIEMEEKENTLTALVESYKMAASENQVTASTSEKAHETEKRKPSRLRKNKVQALEEMLAAVTLQNDQKEGQLAVMHCEMEEKEQQLAAMATLVDENEKQLAELTKEKEQQLEDMAKSVKEKDEQLADVTRDKMAALVQLMDVKAQLAEAKRPASRKEFHSSAKREKSEQAQLQGAQEQRPAQEENGAKNTEEKTMEVTVELGSRPRRKCVFYSQQNNNDARQRQVKKTQSTNSTLIQNRAGVHNWYQPRDFGRNALWGGWGSGAYPRRNREWVQHCDRC</sequence>
<name>A0A8T2NUS3_9TELE</name>
<feature type="coiled-coil region" evidence="1">
    <location>
        <begin position="183"/>
        <end position="263"/>
    </location>
</feature>
<feature type="region of interest" description="Disordered" evidence="2">
    <location>
        <begin position="156"/>
        <end position="179"/>
    </location>
</feature>
<keyword evidence="4" id="KW-1185">Reference proteome</keyword>
<dbReference type="Proteomes" id="UP000824540">
    <property type="component" value="Unassembled WGS sequence"/>
</dbReference>
<feature type="region of interest" description="Disordered" evidence="2">
    <location>
        <begin position="348"/>
        <end position="367"/>
    </location>
</feature>
<feature type="compositionally biased region" description="Basic and acidic residues" evidence="2">
    <location>
        <begin position="280"/>
        <end position="300"/>
    </location>
</feature>
<accession>A0A8T2NUS3</accession>
<organism evidence="3 4">
    <name type="scientific">Albula glossodonta</name>
    <name type="common">roundjaw bonefish</name>
    <dbReference type="NCBI Taxonomy" id="121402"/>
    <lineage>
        <taxon>Eukaryota</taxon>
        <taxon>Metazoa</taxon>
        <taxon>Chordata</taxon>
        <taxon>Craniata</taxon>
        <taxon>Vertebrata</taxon>
        <taxon>Euteleostomi</taxon>
        <taxon>Actinopterygii</taxon>
        <taxon>Neopterygii</taxon>
        <taxon>Teleostei</taxon>
        <taxon>Albuliformes</taxon>
        <taxon>Albulidae</taxon>
        <taxon>Albula</taxon>
    </lineage>
</organism>
<feature type="region of interest" description="Disordered" evidence="2">
    <location>
        <begin position="280"/>
        <end position="324"/>
    </location>
</feature>
<gene>
    <name evidence="3" type="ORF">JZ751_015207</name>
</gene>
<proteinExistence type="predicted"/>
<feature type="compositionally biased region" description="Basic and acidic residues" evidence="2">
    <location>
        <begin position="312"/>
        <end position="324"/>
    </location>
</feature>
<evidence type="ECO:0000313" key="4">
    <source>
        <dbReference type="Proteomes" id="UP000824540"/>
    </source>
</evidence>
<comment type="caution">
    <text evidence="3">The sequence shown here is derived from an EMBL/GenBank/DDBJ whole genome shotgun (WGS) entry which is preliminary data.</text>
</comment>